<dbReference type="EMBL" id="KK583884">
    <property type="protein sequence ID" value="KDO16879.1"/>
    <property type="molecule type" value="Genomic_DNA"/>
</dbReference>
<dbReference type="KEGG" id="spar:SPRG_17645"/>
<evidence type="ECO:0000313" key="3">
    <source>
        <dbReference type="Proteomes" id="UP000030745"/>
    </source>
</evidence>
<sequence>MHLALARAATMLQLWLRESVKIKTVAYKVFYGLRIFTRKVTLVQTFWRQHAAIHAYRRRKLLRMWYDFELVEPPPSVLPEPEILPAKQDKKPPAGHRRSKKPEVVVETKRPYPTLPYPYPNFELALRLDIIDQVLAEYEGSLRRRFRALEDDLYPYLLECLQGLEKDAPRSRVRKKAQQYRLLGAVHTQLQRMPGALDTQASDGYAQLTLAASIDLPAMLHRANERLNPALYLNTAGPNDPPPPVSRHRSSKRLSVG</sequence>
<reference evidence="2 3" key="1">
    <citation type="journal article" date="2013" name="PLoS Genet.">
        <title>Distinctive expansion of potential virulence genes in the genome of the oomycete fish pathogen Saprolegnia parasitica.</title>
        <authorList>
            <person name="Jiang R.H."/>
            <person name="de Bruijn I."/>
            <person name="Haas B.J."/>
            <person name="Belmonte R."/>
            <person name="Lobach L."/>
            <person name="Christie J."/>
            <person name="van den Ackerveken G."/>
            <person name="Bottin A."/>
            <person name="Bulone V."/>
            <person name="Diaz-Moreno S.M."/>
            <person name="Dumas B."/>
            <person name="Fan L."/>
            <person name="Gaulin E."/>
            <person name="Govers F."/>
            <person name="Grenville-Briggs L.J."/>
            <person name="Horner N.R."/>
            <person name="Levin J.Z."/>
            <person name="Mammella M."/>
            <person name="Meijer H.J."/>
            <person name="Morris P."/>
            <person name="Nusbaum C."/>
            <person name="Oome S."/>
            <person name="Phillips A.J."/>
            <person name="van Rooyen D."/>
            <person name="Rzeszutek E."/>
            <person name="Saraiva M."/>
            <person name="Secombes C.J."/>
            <person name="Seidl M.F."/>
            <person name="Snel B."/>
            <person name="Stassen J.H."/>
            <person name="Sykes S."/>
            <person name="Tripathy S."/>
            <person name="van den Berg H."/>
            <person name="Vega-Arreguin J.C."/>
            <person name="Wawra S."/>
            <person name="Young S.K."/>
            <person name="Zeng Q."/>
            <person name="Dieguez-Uribeondo J."/>
            <person name="Russ C."/>
            <person name="Tyler B.M."/>
            <person name="van West P."/>
        </authorList>
    </citation>
    <scope>NUCLEOTIDE SEQUENCE [LARGE SCALE GENOMIC DNA]</scope>
    <source>
        <strain evidence="2 3">CBS 223.65</strain>
    </source>
</reference>
<gene>
    <name evidence="2" type="ORF">SPRG_17645</name>
</gene>
<dbReference type="AlphaFoldDB" id="A0A067BER6"/>
<dbReference type="RefSeq" id="XP_012212415.1">
    <property type="nucleotide sequence ID" value="XM_012357025.1"/>
</dbReference>
<dbReference type="Proteomes" id="UP000030745">
    <property type="component" value="Unassembled WGS sequence"/>
</dbReference>
<feature type="compositionally biased region" description="Basic residues" evidence="1">
    <location>
        <begin position="246"/>
        <end position="257"/>
    </location>
</feature>
<feature type="region of interest" description="Disordered" evidence="1">
    <location>
        <begin position="80"/>
        <end position="105"/>
    </location>
</feature>
<dbReference type="GeneID" id="24139177"/>
<proteinExistence type="predicted"/>
<protein>
    <submittedName>
        <fullName evidence="2">Uncharacterized protein</fullName>
    </submittedName>
</protein>
<feature type="non-terminal residue" evidence="2">
    <location>
        <position position="1"/>
    </location>
</feature>
<dbReference type="VEuPathDB" id="FungiDB:SPRG_17645"/>
<evidence type="ECO:0000256" key="1">
    <source>
        <dbReference type="SAM" id="MobiDB-lite"/>
    </source>
</evidence>
<accession>A0A067BER6</accession>
<keyword evidence="3" id="KW-1185">Reference proteome</keyword>
<feature type="region of interest" description="Disordered" evidence="1">
    <location>
        <begin position="231"/>
        <end position="257"/>
    </location>
</feature>
<organism evidence="2 3">
    <name type="scientific">Saprolegnia parasitica (strain CBS 223.65)</name>
    <dbReference type="NCBI Taxonomy" id="695850"/>
    <lineage>
        <taxon>Eukaryota</taxon>
        <taxon>Sar</taxon>
        <taxon>Stramenopiles</taxon>
        <taxon>Oomycota</taxon>
        <taxon>Saprolegniomycetes</taxon>
        <taxon>Saprolegniales</taxon>
        <taxon>Saprolegniaceae</taxon>
        <taxon>Saprolegnia</taxon>
    </lineage>
</organism>
<name>A0A067BER6_SAPPC</name>
<evidence type="ECO:0000313" key="2">
    <source>
        <dbReference type="EMBL" id="KDO16879.1"/>
    </source>
</evidence>
<dbReference type="OrthoDB" id="71176at2759"/>